<keyword evidence="4" id="KW-1185">Reference proteome</keyword>
<dbReference type="InterPro" id="IPR036291">
    <property type="entry name" value="NAD(P)-bd_dom_sf"/>
</dbReference>
<evidence type="ECO:0000256" key="2">
    <source>
        <dbReference type="ARBA" id="ARBA00023002"/>
    </source>
</evidence>
<dbReference type="Proteomes" id="UP000183561">
    <property type="component" value="Unassembled WGS sequence"/>
</dbReference>
<reference evidence="4" key="1">
    <citation type="submission" date="2016-10" db="EMBL/GenBank/DDBJ databases">
        <authorList>
            <person name="Varghese N."/>
            <person name="Submissions S."/>
        </authorList>
    </citation>
    <scope>NUCLEOTIDE SEQUENCE [LARGE SCALE GENOMIC DNA]</scope>
    <source>
        <strain evidence="4">DSM 44498</strain>
    </source>
</reference>
<evidence type="ECO:0000256" key="1">
    <source>
        <dbReference type="ARBA" id="ARBA00006484"/>
    </source>
</evidence>
<dbReference type="AlphaFoldDB" id="A0A1H4KYB1"/>
<dbReference type="InterPro" id="IPR002347">
    <property type="entry name" value="SDR_fam"/>
</dbReference>
<keyword evidence="2" id="KW-0560">Oxidoreductase</keyword>
<dbReference type="Pfam" id="PF13561">
    <property type="entry name" value="adh_short_C2"/>
    <property type="match status" value="1"/>
</dbReference>
<dbReference type="PRINTS" id="PR00081">
    <property type="entry name" value="GDHRDH"/>
</dbReference>
<dbReference type="GO" id="GO:0016491">
    <property type="term" value="F:oxidoreductase activity"/>
    <property type="evidence" value="ECO:0007669"/>
    <property type="project" value="UniProtKB-KW"/>
</dbReference>
<dbReference type="SUPFAM" id="SSF51735">
    <property type="entry name" value="NAD(P)-binding Rossmann-fold domains"/>
    <property type="match status" value="1"/>
</dbReference>
<dbReference type="EMBL" id="FNSV01000005">
    <property type="protein sequence ID" value="SEB63487.1"/>
    <property type="molecule type" value="Genomic_DNA"/>
</dbReference>
<dbReference type="OrthoDB" id="517007at2"/>
<comment type="similarity">
    <text evidence="1">Belongs to the short-chain dehydrogenases/reductases (SDR) family.</text>
</comment>
<dbReference type="PANTHER" id="PTHR43639:SF1">
    <property type="entry name" value="SHORT-CHAIN DEHYDROGENASE_REDUCTASE FAMILY PROTEIN"/>
    <property type="match status" value="1"/>
</dbReference>
<sequence>MSDVAAKRRIALVTGGTGGVGRGVCLRLAAQGYRIGFTYNSNKTGAAELGKEIEALGGAALFDNPDISDPEQADGFVARVIEEFGRLDAVVNAAGPYAHQRFISTFTSDQFAHHVRYELVAFFELVRATLPHLRESSGSLTAVSSMALRRYPARDALSSVPKGGIEALIHAVAVEEGRFGVRANAVGPGVLEDGMGVNLAATGDVPPKMRDAVIRQVPLGRLGLGDEVAAMVCFLVSDEAAYVTGQKIDVDGGYGL</sequence>
<evidence type="ECO:0000313" key="3">
    <source>
        <dbReference type="EMBL" id="SEB63487.1"/>
    </source>
</evidence>
<accession>A0A1H4KYB1</accession>
<proteinExistence type="inferred from homology"/>
<protein>
    <submittedName>
        <fullName evidence="3">NAD(P)-dependent dehydrogenase, short-chain alcohol dehydrogenase family</fullName>
    </submittedName>
</protein>
<organism evidence="3 4">
    <name type="scientific">Rhodococcus koreensis</name>
    <dbReference type="NCBI Taxonomy" id="99653"/>
    <lineage>
        <taxon>Bacteria</taxon>
        <taxon>Bacillati</taxon>
        <taxon>Actinomycetota</taxon>
        <taxon>Actinomycetes</taxon>
        <taxon>Mycobacteriales</taxon>
        <taxon>Nocardiaceae</taxon>
        <taxon>Rhodococcus</taxon>
    </lineage>
</organism>
<dbReference type="Gene3D" id="3.40.50.720">
    <property type="entry name" value="NAD(P)-binding Rossmann-like Domain"/>
    <property type="match status" value="1"/>
</dbReference>
<name>A0A1H4KYB1_9NOCA</name>
<dbReference type="PANTHER" id="PTHR43639">
    <property type="entry name" value="OXIDOREDUCTASE, SHORT-CHAIN DEHYDROGENASE/REDUCTASE FAMILY (AFU_ORTHOLOGUE AFUA_5G02870)"/>
    <property type="match status" value="1"/>
</dbReference>
<evidence type="ECO:0000313" key="4">
    <source>
        <dbReference type="Proteomes" id="UP000183561"/>
    </source>
</evidence>
<gene>
    <name evidence="3" type="ORF">SAMN04490239_0982</name>
</gene>